<evidence type="ECO:0000313" key="4">
    <source>
        <dbReference type="Proteomes" id="UP000240571"/>
    </source>
</evidence>
<protein>
    <submittedName>
        <fullName evidence="2">Uncharacterized protein</fullName>
    </submittedName>
</protein>
<gene>
    <name evidence="1" type="ORF">BBG20_26270</name>
    <name evidence="2" type="ORF">C9382_04415</name>
</gene>
<comment type="caution">
    <text evidence="2">The sequence shown here is derived from an EMBL/GenBank/DDBJ whole genome shotgun (WGS) entry which is preliminary data.</text>
</comment>
<name>A0A2T4G8W0_9PSED</name>
<accession>A0A2T4G8W0</accession>
<dbReference type="Proteomes" id="UP000240571">
    <property type="component" value="Unassembled WGS sequence"/>
</dbReference>
<dbReference type="EMBL" id="PYWW01000008">
    <property type="protein sequence ID" value="PTC32114.1"/>
    <property type="molecule type" value="Genomic_DNA"/>
</dbReference>
<proteinExistence type="predicted"/>
<evidence type="ECO:0000313" key="3">
    <source>
        <dbReference type="Proteomes" id="UP000095081"/>
    </source>
</evidence>
<evidence type="ECO:0000313" key="1">
    <source>
        <dbReference type="EMBL" id="OCW19353.1"/>
    </source>
</evidence>
<keyword evidence="3" id="KW-1185">Reference proteome</keyword>
<evidence type="ECO:0000313" key="2">
    <source>
        <dbReference type="EMBL" id="PTC32114.1"/>
    </source>
</evidence>
<reference evidence="1 3" key="1">
    <citation type="submission" date="2016-06" db="EMBL/GenBank/DDBJ databases">
        <title>Draft genome sequence of Pseudomonas sp. S1E40, a novel strain antagonistic activity to fungal plant pathogen.</title>
        <authorList>
            <person name="Tambong J.T."/>
            <person name="Tchagang C."/>
            <person name="Xu R."/>
        </authorList>
    </citation>
    <scope>NUCLEOTIDE SEQUENCE [LARGE SCALE GENOMIC DNA]</scope>
    <source>
        <strain evidence="1 3">S1E40</strain>
    </source>
</reference>
<reference evidence="2 4" key="2">
    <citation type="submission" date="2018-03" db="EMBL/GenBank/DDBJ databases">
        <title>Diversity of bacteria associated with corn roots inoculated with woodland soils in Canada, and Description of Pseudomonas aylmerense sp. nov.</title>
        <authorList>
            <person name="Tambong J.T."/>
            <person name="Xu R."/>
            <person name="Tchagang C."/>
        </authorList>
    </citation>
    <scope>NUCLEOTIDE SEQUENCE [LARGE SCALE GENOMIC DNA]</scope>
    <source>
        <strain evidence="2 4">S1E44</strain>
    </source>
</reference>
<dbReference type="AlphaFoldDB" id="A0A2T4G8W0"/>
<dbReference type="Proteomes" id="UP000095081">
    <property type="component" value="Unassembled WGS sequence"/>
</dbReference>
<dbReference type="EMBL" id="MAUE01000045">
    <property type="protein sequence ID" value="OCW19353.1"/>
    <property type="molecule type" value="Genomic_DNA"/>
</dbReference>
<sequence length="203" mass="22383">MGIKKGHTKLGTFIYEKMYTSKSENDDFSKKIAKDYGGKLITAPMKTIDRALTKINNDYGGDMGKIKDLTRTTVIINSEKVDNVVADLEKKGGINIKRIDGDVDPLGYSGINATYKSEAGGNCEMQVITPAMIFGKMNPSTAKSMLGEDYCKQLEETSGQKGGLGHKFYEQYRTLDPNSTEAKDIAQQSKNYYAAIRSSEFAL</sequence>
<organism evidence="2 4">
    <name type="scientific">Pseudomonas aylmerensis</name>
    <dbReference type="NCBI Taxonomy" id="1869229"/>
    <lineage>
        <taxon>Bacteria</taxon>
        <taxon>Pseudomonadati</taxon>
        <taxon>Pseudomonadota</taxon>
        <taxon>Gammaproteobacteria</taxon>
        <taxon>Pseudomonadales</taxon>
        <taxon>Pseudomonadaceae</taxon>
        <taxon>Pseudomonas</taxon>
    </lineage>
</organism>